<keyword evidence="2" id="KW-1185">Reference proteome</keyword>
<accession>A0A812TDU1</accession>
<dbReference type="AlphaFoldDB" id="A0A812TDU1"/>
<feature type="non-terminal residue" evidence="1">
    <location>
        <position position="182"/>
    </location>
</feature>
<reference evidence="1" key="1">
    <citation type="submission" date="2021-02" db="EMBL/GenBank/DDBJ databases">
        <authorList>
            <person name="Dougan E. K."/>
            <person name="Rhodes N."/>
            <person name="Thang M."/>
            <person name="Chan C."/>
        </authorList>
    </citation>
    <scope>NUCLEOTIDE SEQUENCE</scope>
</reference>
<gene>
    <name evidence="1" type="ORF">SPIL2461_LOCUS13559</name>
</gene>
<sequence length="182" mass="20781">VLTAKDKDLQEPPLLQRSARVERSFIIDNGELLVYRDHHPNAKVKAIYSLKNATCFYEEPRTSSLPKWQEGYNMRLRVICSEREAQAKSPLYLYSKDDAKIHRWKRAFTLAKVLVSENDRRALKVSIGRATSGALQKAWDALAIYYGPGLRVVAVVVVLVVRDSRRSSSSTKSFRRGWEVEG</sequence>
<dbReference type="SUPFAM" id="SSF50729">
    <property type="entry name" value="PH domain-like"/>
    <property type="match status" value="1"/>
</dbReference>
<name>A0A812TDU1_SYMPI</name>
<evidence type="ECO:0008006" key="3">
    <source>
        <dbReference type="Google" id="ProtNLM"/>
    </source>
</evidence>
<organism evidence="1 2">
    <name type="scientific">Symbiodinium pilosum</name>
    <name type="common">Dinoflagellate</name>
    <dbReference type="NCBI Taxonomy" id="2952"/>
    <lineage>
        <taxon>Eukaryota</taxon>
        <taxon>Sar</taxon>
        <taxon>Alveolata</taxon>
        <taxon>Dinophyceae</taxon>
        <taxon>Suessiales</taxon>
        <taxon>Symbiodiniaceae</taxon>
        <taxon>Symbiodinium</taxon>
    </lineage>
</organism>
<dbReference type="Proteomes" id="UP000649617">
    <property type="component" value="Unassembled WGS sequence"/>
</dbReference>
<dbReference type="EMBL" id="CAJNIZ010029757">
    <property type="protein sequence ID" value="CAE7518560.1"/>
    <property type="molecule type" value="Genomic_DNA"/>
</dbReference>
<evidence type="ECO:0000313" key="2">
    <source>
        <dbReference type="Proteomes" id="UP000649617"/>
    </source>
</evidence>
<dbReference type="OrthoDB" id="415342at2759"/>
<protein>
    <recommendedName>
        <fullName evidence="3">PH domain-containing protein</fullName>
    </recommendedName>
</protein>
<evidence type="ECO:0000313" key="1">
    <source>
        <dbReference type="EMBL" id="CAE7518560.1"/>
    </source>
</evidence>
<proteinExistence type="predicted"/>
<comment type="caution">
    <text evidence="1">The sequence shown here is derived from an EMBL/GenBank/DDBJ whole genome shotgun (WGS) entry which is preliminary data.</text>
</comment>